<organism evidence="1 2">
    <name type="scientific">Bradyrhizobium archetypum</name>
    <dbReference type="NCBI Taxonomy" id="2721160"/>
    <lineage>
        <taxon>Bacteria</taxon>
        <taxon>Pseudomonadati</taxon>
        <taxon>Pseudomonadota</taxon>
        <taxon>Alphaproteobacteria</taxon>
        <taxon>Hyphomicrobiales</taxon>
        <taxon>Nitrobacteraceae</taxon>
        <taxon>Bradyrhizobium</taxon>
    </lineage>
</organism>
<proteinExistence type="predicted"/>
<evidence type="ECO:0000313" key="1">
    <source>
        <dbReference type="EMBL" id="NOJ49534.1"/>
    </source>
</evidence>
<evidence type="ECO:0000313" key="2">
    <source>
        <dbReference type="Proteomes" id="UP000528734"/>
    </source>
</evidence>
<comment type="caution">
    <text evidence="1">The sequence shown here is derived from an EMBL/GenBank/DDBJ whole genome shotgun (WGS) entry which is preliminary data.</text>
</comment>
<name>A0A7Y4H8Y4_9BRAD</name>
<accession>A0A7Y4H8Y4</accession>
<dbReference type="Proteomes" id="UP000528734">
    <property type="component" value="Unassembled WGS sequence"/>
</dbReference>
<dbReference type="SUPFAM" id="SSF53850">
    <property type="entry name" value="Periplasmic binding protein-like II"/>
    <property type="match status" value="1"/>
</dbReference>
<reference evidence="1 2" key="1">
    <citation type="submission" date="2020-03" db="EMBL/GenBank/DDBJ databases">
        <title>Bradyrhizobium diversity isolated from nodules of Muelleranthus trifoliolatus.</title>
        <authorList>
            <person name="Klepa M."/>
            <person name="Helene L."/>
            <person name="Hungria M."/>
        </authorList>
    </citation>
    <scope>NUCLEOTIDE SEQUENCE [LARGE SCALE GENOMIC DNA]</scope>
    <source>
        <strain evidence="1 2">WSM 1744</strain>
    </source>
</reference>
<sequence length="99" mass="10445">MVALVLARPEINSLSDLNNKNIAITEKQSASSGRVSAALMAAGAAEVQFSEVKTSAIDRLMSGEVAAAVLLASREAADLFPELAGFRTFRVPLTQKARL</sequence>
<dbReference type="EMBL" id="JAAVLW010000007">
    <property type="protein sequence ID" value="NOJ49534.1"/>
    <property type="molecule type" value="Genomic_DNA"/>
</dbReference>
<gene>
    <name evidence="1" type="ORF">HCN50_25360</name>
</gene>
<dbReference type="AlphaFoldDB" id="A0A7Y4H8Y4"/>
<keyword evidence="2" id="KW-1185">Reference proteome</keyword>
<dbReference type="Gene3D" id="3.40.190.10">
    <property type="entry name" value="Periplasmic binding protein-like II"/>
    <property type="match status" value="1"/>
</dbReference>
<protein>
    <submittedName>
        <fullName evidence="1">Uncharacterized protein</fullName>
    </submittedName>
</protein>